<dbReference type="OrthoDB" id="122135at2"/>
<dbReference type="InterPro" id="IPR036390">
    <property type="entry name" value="WH_DNA-bd_sf"/>
</dbReference>
<dbReference type="GO" id="GO:0006950">
    <property type="term" value="P:response to stress"/>
    <property type="evidence" value="ECO:0007669"/>
    <property type="project" value="TreeGrafter"/>
</dbReference>
<gene>
    <name evidence="2" type="ORF">FL583_24200</name>
</gene>
<feature type="domain" description="HTH marR-type" evidence="1">
    <location>
        <begin position="1"/>
        <end position="138"/>
    </location>
</feature>
<dbReference type="Pfam" id="PF12802">
    <property type="entry name" value="MarR_2"/>
    <property type="match status" value="1"/>
</dbReference>
<dbReference type="SMART" id="SM00347">
    <property type="entry name" value="HTH_MARR"/>
    <property type="match status" value="1"/>
</dbReference>
<dbReference type="InterPro" id="IPR000835">
    <property type="entry name" value="HTH_MarR-typ"/>
</dbReference>
<dbReference type="EMBL" id="VIRS01000018">
    <property type="protein sequence ID" value="TQS42414.1"/>
    <property type="molecule type" value="Genomic_DNA"/>
</dbReference>
<evidence type="ECO:0000313" key="3">
    <source>
        <dbReference type="Proteomes" id="UP000317982"/>
    </source>
</evidence>
<evidence type="ECO:0000259" key="1">
    <source>
        <dbReference type="PROSITE" id="PS50995"/>
    </source>
</evidence>
<dbReference type="AlphaFoldDB" id="A0A545AM67"/>
<accession>A0A545AM67</accession>
<comment type="caution">
    <text evidence="2">The sequence shown here is derived from an EMBL/GenBank/DDBJ whole genome shotgun (WGS) entry which is preliminary data.</text>
</comment>
<dbReference type="GO" id="GO:0003700">
    <property type="term" value="F:DNA-binding transcription factor activity"/>
    <property type="evidence" value="ECO:0007669"/>
    <property type="project" value="InterPro"/>
</dbReference>
<dbReference type="SUPFAM" id="SSF46785">
    <property type="entry name" value="Winged helix' DNA-binding domain"/>
    <property type="match status" value="1"/>
</dbReference>
<proteinExistence type="predicted"/>
<reference evidence="2 3" key="1">
    <citation type="submission" date="2019-07" db="EMBL/GenBank/DDBJ databases">
        <title>Cryptosporangium phraense sp. nov., isolated from plant litter.</title>
        <authorList>
            <person name="Suriyachadkun C."/>
        </authorList>
    </citation>
    <scope>NUCLEOTIDE SEQUENCE [LARGE SCALE GENOMIC DNA]</scope>
    <source>
        <strain evidence="2 3">A-T 5661</strain>
    </source>
</reference>
<dbReference type="PROSITE" id="PS50995">
    <property type="entry name" value="HTH_MARR_2"/>
    <property type="match status" value="1"/>
</dbReference>
<dbReference type="InParanoid" id="A0A545AM67"/>
<protein>
    <submittedName>
        <fullName evidence="2">Winged helix-turn-helix transcriptional regulator</fullName>
    </submittedName>
</protein>
<dbReference type="RefSeq" id="WP_142707104.1">
    <property type="nucleotide sequence ID" value="NZ_VIRS01000018.1"/>
</dbReference>
<dbReference type="Gene3D" id="1.10.10.10">
    <property type="entry name" value="Winged helix-like DNA-binding domain superfamily/Winged helix DNA-binding domain"/>
    <property type="match status" value="1"/>
</dbReference>
<dbReference type="InterPro" id="IPR036388">
    <property type="entry name" value="WH-like_DNA-bd_sf"/>
</dbReference>
<sequence length="147" mass="15822">MADELALSALLLSAAGTLVDQIHRGMVQRGYLDLRPIHGYVLARCAPAGATNGAIAEHLGVTKQAASQLVDEMVDRGLVERQDHPADARAKLVVLTERGWTCTRAADEAATEAISGWVDVLGQRRVSAIVADLRRVARPGHLRPTVW</sequence>
<keyword evidence="3" id="KW-1185">Reference proteome</keyword>
<organism evidence="2 3">
    <name type="scientific">Cryptosporangium phraense</name>
    <dbReference type="NCBI Taxonomy" id="2593070"/>
    <lineage>
        <taxon>Bacteria</taxon>
        <taxon>Bacillati</taxon>
        <taxon>Actinomycetota</taxon>
        <taxon>Actinomycetes</taxon>
        <taxon>Cryptosporangiales</taxon>
        <taxon>Cryptosporangiaceae</taxon>
        <taxon>Cryptosporangium</taxon>
    </lineage>
</organism>
<dbReference type="Proteomes" id="UP000317982">
    <property type="component" value="Unassembled WGS sequence"/>
</dbReference>
<name>A0A545AM67_9ACTN</name>
<dbReference type="PANTHER" id="PTHR33164">
    <property type="entry name" value="TRANSCRIPTIONAL REGULATOR, MARR FAMILY"/>
    <property type="match status" value="1"/>
</dbReference>
<dbReference type="InterPro" id="IPR039422">
    <property type="entry name" value="MarR/SlyA-like"/>
</dbReference>
<dbReference type="PANTHER" id="PTHR33164:SF99">
    <property type="entry name" value="MARR FAMILY REGULATORY PROTEIN"/>
    <property type="match status" value="1"/>
</dbReference>
<evidence type="ECO:0000313" key="2">
    <source>
        <dbReference type="EMBL" id="TQS42414.1"/>
    </source>
</evidence>